<protein>
    <recommendedName>
        <fullName evidence="3">Carboxypeptidase-like protein</fullName>
    </recommendedName>
</protein>
<dbReference type="Proteomes" id="UP001497416">
    <property type="component" value="Unassembled WGS sequence"/>
</dbReference>
<dbReference type="SUPFAM" id="SSF49464">
    <property type="entry name" value="Carboxypeptidase regulatory domain-like"/>
    <property type="match status" value="1"/>
</dbReference>
<dbReference type="InterPro" id="IPR008969">
    <property type="entry name" value="CarboxyPept-like_regulatory"/>
</dbReference>
<evidence type="ECO:0008006" key="3">
    <source>
        <dbReference type="Google" id="ProtNLM"/>
    </source>
</evidence>
<dbReference type="RefSeq" id="WP_348712277.1">
    <property type="nucleotide sequence ID" value="NZ_CAXIXY010000004.1"/>
</dbReference>
<gene>
    <name evidence="1" type="ORF">T190607A01A_20722</name>
</gene>
<accession>A0ABM9P1L0</accession>
<evidence type="ECO:0000313" key="2">
    <source>
        <dbReference type="Proteomes" id="UP001497416"/>
    </source>
</evidence>
<dbReference type="Pfam" id="PF13715">
    <property type="entry name" value="CarbopepD_reg_2"/>
    <property type="match status" value="1"/>
</dbReference>
<keyword evidence="2" id="KW-1185">Reference proteome</keyword>
<reference evidence="1 2" key="1">
    <citation type="submission" date="2024-05" db="EMBL/GenBank/DDBJ databases">
        <authorList>
            <person name="Duchaud E."/>
        </authorList>
    </citation>
    <scope>NUCLEOTIDE SEQUENCE [LARGE SCALE GENOMIC DNA]</scope>
    <source>
        <strain evidence="1">Ena-SAMPLE-TAB-13-05-2024-13:56:06:370-140302</strain>
    </source>
</reference>
<comment type="caution">
    <text evidence="1">The sequence shown here is derived from an EMBL/GenBank/DDBJ whole genome shotgun (WGS) entry which is preliminary data.</text>
</comment>
<dbReference type="EMBL" id="CAXIXY010000004">
    <property type="protein sequence ID" value="CAL2086933.1"/>
    <property type="molecule type" value="Genomic_DNA"/>
</dbReference>
<evidence type="ECO:0000313" key="1">
    <source>
        <dbReference type="EMBL" id="CAL2086933.1"/>
    </source>
</evidence>
<name>A0ABM9P1L0_9FLAO</name>
<sequence length="254" mass="29432">MKKKSLLLFIITLTKGVLLHSQEITIKGKVEDNVGIVKNVNILNTESKKGIFSDDEGYFSLKVKLGDKLEFTSIQHYKKEVYIDLNTIKTKALNIKLQSKDYLLDEVEIKKTLLSGTLAVDTKFAKETKREEVMKNLGFNPYIKKKSQIERKIHTASTSSGIIPLGLLINTLSGRMRVLKKQREIAENETKMTYIDKNYRTHIIHDLKIDSINVDRFIYFMHLDKNFKEVYKKGDMKLIPFLKEQAILFKRDSL</sequence>
<proteinExistence type="predicted"/>
<organism evidence="1 2">
    <name type="scientific">Tenacibaculum platacis</name>
    <dbReference type="NCBI Taxonomy" id="3137852"/>
    <lineage>
        <taxon>Bacteria</taxon>
        <taxon>Pseudomonadati</taxon>
        <taxon>Bacteroidota</taxon>
        <taxon>Flavobacteriia</taxon>
        <taxon>Flavobacteriales</taxon>
        <taxon>Flavobacteriaceae</taxon>
        <taxon>Tenacibaculum</taxon>
    </lineage>
</organism>